<dbReference type="InterPro" id="IPR017884">
    <property type="entry name" value="SANT_dom"/>
</dbReference>
<dbReference type="GO" id="GO:0003677">
    <property type="term" value="F:DNA binding"/>
    <property type="evidence" value="ECO:0007669"/>
    <property type="project" value="UniProtKB-KW"/>
</dbReference>
<dbReference type="Gramene" id="KVH94448">
    <property type="protein sequence ID" value="KVH94448"/>
    <property type="gene ID" value="Ccrd_003478"/>
</dbReference>
<comment type="caution">
    <text evidence="7">The sequence shown here is derived from an EMBL/GenBank/DDBJ whole genome shotgun (WGS) entry which is preliminary data.</text>
</comment>
<evidence type="ECO:0000256" key="4">
    <source>
        <dbReference type="ARBA" id="ARBA00023242"/>
    </source>
</evidence>
<dbReference type="Proteomes" id="UP000243975">
    <property type="component" value="Unassembled WGS sequence"/>
</dbReference>
<evidence type="ECO:0000256" key="3">
    <source>
        <dbReference type="ARBA" id="ARBA00023163"/>
    </source>
</evidence>
<dbReference type="EMBL" id="LEKV01004553">
    <property type="protein sequence ID" value="KVH94448.1"/>
    <property type="molecule type" value="Genomic_DNA"/>
</dbReference>
<dbReference type="AlphaFoldDB" id="A0A103XPC4"/>
<evidence type="ECO:0000259" key="6">
    <source>
        <dbReference type="PROSITE" id="PS51293"/>
    </source>
</evidence>
<dbReference type="GO" id="GO:0003714">
    <property type="term" value="F:transcription corepressor activity"/>
    <property type="evidence" value="ECO:0007669"/>
    <property type="project" value="TreeGrafter"/>
</dbReference>
<keyword evidence="7" id="KW-0238">DNA-binding</keyword>
<gene>
    <name evidence="7" type="ORF">Ccrd_003478</name>
</gene>
<comment type="subcellular location">
    <subcellularLocation>
        <location evidence="1">Nucleus</location>
    </subcellularLocation>
</comment>
<dbReference type="GO" id="GO:0005634">
    <property type="term" value="C:nucleus"/>
    <property type="evidence" value="ECO:0007669"/>
    <property type="project" value="UniProtKB-SubCell"/>
</dbReference>
<dbReference type="InterPro" id="IPR009057">
    <property type="entry name" value="Homeodomain-like_sf"/>
</dbReference>
<keyword evidence="4" id="KW-0539">Nucleus</keyword>
<dbReference type="SUPFAM" id="SSF46689">
    <property type="entry name" value="Homeodomain-like"/>
    <property type="match status" value="1"/>
</dbReference>
<evidence type="ECO:0000256" key="1">
    <source>
        <dbReference type="ARBA" id="ARBA00004123"/>
    </source>
</evidence>
<keyword evidence="2" id="KW-0805">Transcription regulation</keyword>
<feature type="domain" description="SANT" evidence="6">
    <location>
        <begin position="66"/>
        <end position="117"/>
    </location>
</feature>
<dbReference type="Pfam" id="PF25826">
    <property type="entry name" value="DUF7952"/>
    <property type="match status" value="1"/>
</dbReference>
<sequence>MVNFGKPETTTQVGVENQAKIPSVMENYEPSGFTCYGLPIPVTWVRKTSSEEAIESNNDLLPLPGLSTEPWSAIEHKSFLLGLYVFSKNFGLVKRFVGSKRMRSIISYYYREFHKSDDHHSWSKWRKDRRKRPQYARKLFTGWSHQELISRLSSNVSDGCKDQLIFPSFMYLFYEFFQDGTKYIEGRLSLTRFIFNLKHNVGMNLLVEAVAIGQEERDILEFRQINDWSYVSVEVPIGNASSSLSPQEILKILKGGARLSKSRSSDLFWDAVWPRLLARGWHSVQPRNNVHQNSKNWVFLVPGVIEFSRNELEKGIHYFDSLTDVLSKVASDPQLLELESEKHESVDLDTNRDSNDEEHQAKSSEFYSESKPVDDTVENIGFPEKTTSGNGKHQEIVEEPCSKNKLDQGIIVDVNLSQMALDSDPDQLSLSANPTTNQLEFSNAGAVIVHQPVLVPQRYSTRSRMLSTKALEALAFGYLSPKKKRKRAEEKPPRRYFVPRSCPSYYDRKQLRVERKLDLAVFD</sequence>
<evidence type="ECO:0000256" key="2">
    <source>
        <dbReference type="ARBA" id="ARBA00023015"/>
    </source>
</evidence>
<feature type="region of interest" description="Disordered" evidence="5">
    <location>
        <begin position="338"/>
        <end position="395"/>
    </location>
</feature>
<dbReference type="Pfam" id="PF24662">
    <property type="entry name" value="DUF7650"/>
    <property type="match status" value="1"/>
</dbReference>
<dbReference type="PROSITE" id="PS51293">
    <property type="entry name" value="SANT"/>
    <property type="match status" value="1"/>
</dbReference>
<evidence type="ECO:0000313" key="8">
    <source>
        <dbReference type="Proteomes" id="UP000243975"/>
    </source>
</evidence>
<dbReference type="PANTHER" id="PTHR13859">
    <property type="entry name" value="ATROPHIN-RELATED"/>
    <property type="match status" value="1"/>
</dbReference>
<accession>A0A103XPC4</accession>
<evidence type="ECO:0000313" key="7">
    <source>
        <dbReference type="EMBL" id="KVH94448.1"/>
    </source>
</evidence>
<keyword evidence="3" id="KW-0804">Transcription</keyword>
<dbReference type="Gene3D" id="1.10.10.60">
    <property type="entry name" value="Homeodomain-like"/>
    <property type="match status" value="1"/>
</dbReference>
<dbReference type="InterPro" id="IPR057712">
    <property type="entry name" value="DUF7952"/>
</dbReference>
<reference evidence="7 8" key="1">
    <citation type="journal article" date="2016" name="Sci. Rep.">
        <title>The genome sequence of the outbreeding globe artichoke constructed de novo incorporating a phase-aware low-pass sequencing strategy of F1 progeny.</title>
        <authorList>
            <person name="Scaglione D."/>
            <person name="Reyes-Chin-Wo S."/>
            <person name="Acquadro A."/>
            <person name="Froenicke L."/>
            <person name="Portis E."/>
            <person name="Beitel C."/>
            <person name="Tirone M."/>
            <person name="Mauro R."/>
            <person name="Lo Monaco A."/>
            <person name="Mauromicale G."/>
            <person name="Faccioli P."/>
            <person name="Cattivelli L."/>
            <person name="Rieseberg L."/>
            <person name="Michelmore R."/>
            <person name="Lanteri S."/>
        </authorList>
    </citation>
    <scope>NUCLEOTIDE SEQUENCE [LARGE SCALE GENOMIC DNA]</scope>
    <source>
        <strain evidence="7">2C</strain>
    </source>
</reference>
<evidence type="ECO:0000256" key="5">
    <source>
        <dbReference type="SAM" id="MobiDB-lite"/>
    </source>
</evidence>
<dbReference type="PANTHER" id="PTHR13859:SF27">
    <property type="entry name" value="HOMEOBOX-LIKE DOMAIN SUPERFAMILY PROTEIN"/>
    <property type="match status" value="1"/>
</dbReference>
<dbReference type="InterPro" id="IPR056067">
    <property type="entry name" value="DUF7650"/>
</dbReference>
<proteinExistence type="predicted"/>
<dbReference type="OMA" id="MHEEHEH"/>
<dbReference type="STRING" id="59895.A0A103XPC4"/>
<protein>
    <submittedName>
        <fullName evidence="7">Homeodomain-like protein</fullName>
    </submittedName>
</protein>
<name>A0A103XPC4_CYNCS</name>
<keyword evidence="7" id="KW-0371">Homeobox</keyword>
<feature type="compositionally biased region" description="Basic and acidic residues" evidence="5">
    <location>
        <begin position="339"/>
        <end position="362"/>
    </location>
</feature>
<organism evidence="7 8">
    <name type="scientific">Cynara cardunculus var. scolymus</name>
    <name type="common">Globe artichoke</name>
    <name type="synonym">Cynara scolymus</name>
    <dbReference type="NCBI Taxonomy" id="59895"/>
    <lineage>
        <taxon>Eukaryota</taxon>
        <taxon>Viridiplantae</taxon>
        <taxon>Streptophyta</taxon>
        <taxon>Embryophyta</taxon>
        <taxon>Tracheophyta</taxon>
        <taxon>Spermatophyta</taxon>
        <taxon>Magnoliopsida</taxon>
        <taxon>eudicotyledons</taxon>
        <taxon>Gunneridae</taxon>
        <taxon>Pentapetalae</taxon>
        <taxon>asterids</taxon>
        <taxon>campanulids</taxon>
        <taxon>Asterales</taxon>
        <taxon>Asteraceae</taxon>
        <taxon>Carduoideae</taxon>
        <taxon>Cardueae</taxon>
        <taxon>Carduinae</taxon>
        <taxon>Cynara</taxon>
    </lineage>
</organism>
<keyword evidence="8" id="KW-1185">Reference proteome</keyword>